<dbReference type="PROSITE" id="PS50082">
    <property type="entry name" value="WD_REPEATS_2"/>
    <property type="match status" value="6"/>
</dbReference>
<evidence type="ECO:0000256" key="1">
    <source>
        <dbReference type="ARBA" id="ARBA00004123"/>
    </source>
</evidence>
<feature type="repeat" description="WD" evidence="5">
    <location>
        <begin position="314"/>
        <end position="344"/>
    </location>
</feature>
<gene>
    <name evidence="8" type="primary">LOC108567588</name>
</gene>
<sequence>MSFFIRPKQSGKNFNKKGSFESRKRKAPKKPEVNNDEITSSEDESHLNDDANRSSSEDEHETAQEKKIRLAKIYLDEIKKLEQRKIENQTLDDNLRGDLVQKKLQEDYLSQTGRLKLFVAKKYTGYDENQIVTLRNNVHKNCITCFCISSDNKFMFSGSKDGGLIKWSIEEKKKVLGLPFSSKNTESSIVGHSRSIMSIAISSDNKFLAVGDETQNIQIWNPVNLKHVHTLKGHRSSVTALTFRKDTHTLYSGSKDKAVKVWSLDEMSYVESVFGHMDMITSIDSLSKERALSSGGRDHSLRIWKFVDESQLIFNGHTGSIDCVKYINEGNFVSGGDDGQICVWGMGRKKPLCSVKVAHGVDSTNGQPLWITSIATLVNTDLIASGSHDGSIKLWCLEKGCKNISEMFSIPLTGFVNDLKFTSDGKYLIAAVASEHRYGRWNVIKSAKNSIVIIPLQKN</sequence>
<feature type="repeat" description="WD" evidence="5">
    <location>
        <begin position="364"/>
        <end position="395"/>
    </location>
</feature>
<feature type="repeat" description="WD" evidence="5">
    <location>
        <begin position="136"/>
        <end position="177"/>
    </location>
</feature>
<reference evidence="8" key="1">
    <citation type="submission" date="2025-08" db="UniProtKB">
        <authorList>
            <consortium name="RefSeq"/>
        </authorList>
    </citation>
    <scope>IDENTIFICATION</scope>
    <source>
        <tissue evidence="8">Whole Larva</tissue>
    </source>
</reference>
<dbReference type="InterPro" id="IPR001680">
    <property type="entry name" value="WD40_rpt"/>
</dbReference>
<organism evidence="7 8">
    <name type="scientific">Nicrophorus vespilloides</name>
    <name type="common">Boreal carrion beetle</name>
    <dbReference type="NCBI Taxonomy" id="110193"/>
    <lineage>
        <taxon>Eukaryota</taxon>
        <taxon>Metazoa</taxon>
        <taxon>Ecdysozoa</taxon>
        <taxon>Arthropoda</taxon>
        <taxon>Hexapoda</taxon>
        <taxon>Insecta</taxon>
        <taxon>Pterygota</taxon>
        <taxon>Neoptera</taxon>
        <taxon>Endopterygota</taxon>
        <taxon>Coleoptera</taxon>
        <taxon>Polyphaga</taxon>
        <taxon>Staphyliniformia</taxon>
        <taxon>Silphidae</taxon>
        <taxon>Nicrophorinae</taxon>
        <taxon>Nicrophorus</taxon>
    </lineage>
</organism>
<dbReference type="SUPFAM" id="SSF50978">
    <property type="entry name" value="WD40 repeat-like"/>
    <property type="match status" value="1"/>
</dbReference>
<dbReference type="Proteomes" id="UP000695000">
    <property type="component" value="Unplaced"/>
</dbReference>
<name>A0ABM1N9Y0_NICVS</name>
<keyword evidence="2 5" id="KW-0853">WD repeat</keyword>
<evidence type="ECO:0000256" key="5">
    <source>
        <dbReference type="PROSITE-ProRule" id="PRU00221"/>
    </source>
</evidence>
<evidence type="ECO:0000256" key="3">
    <source>
        <dbReference type="ARBA" id="ARBA00022737"/>
    </source>
</evidence>
<dbReference type="InterPro" id="IPR020472">
    <property type="entry name" value="WD40_PAC1"/>
</dbReference>
<feature type="region of interest" description="Disordered" evidence="6">
    <location>
        <begin position="1"/>
        <end position="64"/>
    </location>
</feature>
<proteinExistence type="predicted"/>
<dbReference type="CDD" id="cd00200">
    <property type="entry name" value="WD40"/>
    <property type="match status" value="1"/>
</dbReference>
<evidence type="ECO:0000313" key="8">
    <source>
        <dbReference type="RefSeq" id="XP_017783630.1"/>
    </source>
</evidence>
<protein>
    <submittedName>
        <fullName evidence="8">U3 small nucleolar RNA-interacting protein 2</fullName>
    </submittedName>
</protein>
<dbReference type="GeneID" id="108567588"/>
<dbReference type="RefSeq" id="XP_017783630.1">
    <property type="nucleotide sequence ID" value="XM_017928141.1"/>
</dbReference>
<evidence type="ECO:0000313" key="7">
    <source>
        <dbReference type="Proteomes" id="UP000695000"/>
    </source>
</evidence>
<feature type="repeat" description="WD" evidence="5">
    <location>
        <begin position="231"/>
        <end position="272"/>
    </location>
</feature>
<dbReference type="PROSITE" id="PS50294">
    <property type="entry name" value="WD_REPEATS_REGION"/>
    <property type="match status" value="3"/>
</dbReference>
<feature type="repeat" description="WD" evidence="5">
    <location>
        <begin position="273"/>
        <end position="314"/>
    </location>
</feature>
<dbReference type="Pfam" id="PF00400">
    <property type="entry name" value="WD40"/>
    <property type="match status" value="6"/>
</dbReference>
<dbReference type="PANTHER" id="PTHR19865">
    <property type="entry name" value="U3 SMALL NUCLEOLAR RNA INTERACTING PROTEIN 2"/>
    <property type="match status" value="1"/>
</dbReference>
<accession>A0ABM1N9Y0</accession>
<evidence type="ECO:0000256" key="2">
    <source>
        <dbReference type="ARBA" id="ARBA00022574"/>
    </source>
</evidence>
<comment type="subcellular location">
    <subcellularLocation>
        <location evidence="1">Nucleus</location>
    </subcellularLocation>
</comment>
<feature type="compositionally biased region" description="Basic and acidic residues" evidence="6">
    <location>
        <begin position="43"/>
        <end position="64"/>
    </location>
</feature>
<evidence type="ECO:0000256" key="4">
    <source>
        <dbReference type="ARBA" id="ARBA00023242"/>
    </source>
</evidence>
<dbReference type="InterPro" id="IPR039241">
    <property type="entry name" value="Rrp9-like"/>
</dbReference>
<evidence type="ECO:0000256" key="6">
    <source>
        <dbReference type="SAM" id="MobiDB-lite"/>
    </source>
</evidence>
<keyword evidence="3" id="KW-0677">Repeat</keyword>
<dbReference type="InterPro" id="IPR036322">
    <property type="entry name" value="WD40_repeat_dom_sf"/>
</dbReference>
<dbReference type="Gene3D" id="2.130.10.10">
    <property type="entry name" value="YVTN repeat-like/Quinoprotein amine dehydrogenase"/>
    <property type="match status" value="1"/>
</dbReference>
<dbReference type="InterPro" id="IPR015943">
    <property type="entry name" value="WD40/YVTN_repeat-like_dom_sf"/>
</dbReference>
<dbReference type="PRINTS" id="PR00320">
    <property type="entry name" value="GPROTEINBRPT"/>
</dbReference>
<feature type="repeat" description="WD" evidence="5">
    <location>
        <begin position="189"/>
        <end position="230"/>
    </location>
</feature>
<dbReference type="SMART" id="SM00320">
    <property type="entry name" value="WD40"/>
    <property type="match status" value="7"/>
</dbReference>
<keyword evidence="4" id="KW-0539">Nucleus</keyword>
<dbReference type="PANTHER" id="PTHR19865:SF0">
    <property type="entry name" value="U3 SMALL NUCLEOLAR RNA-INTERACTING PROTEIN 2"/>
    <property type="match status" value="1"/>
</dbReference>
<keyword evidence="7" id="KW-1185">Reference proteome</keyword>